<feature type="non-terminal residue" evidence="1">
    <location>
        <position position="1"/>
    </location>
</feature>
<protein>
    <submittedName>
        <fullName evidence="1">Uncharacterized protein</fullName>
    </submittedName>
</protein>
<sequence>YEGQTAFILDKAHLLETFQMRLESVSKTGLDSPMLGAEYICHFKGSLIGKHFKSLAQVMPYLIYDIVPQTVLDGWTVIGELIVLLWHTVIDDKEVYLANLSRTIDDFLSLSAQCAPSILISKAKFHFLLHIPAYIRRFGPAVLFSTE</sequence>
<dbReference type="Proteomes" id="UP000790377">
    <property type="component" value="Unassembled WGS sequence"/>
</dbReference>
<comment type="caution">
    <text evidence="1">The sequence shown here is derived from an EMBL/GenBank/DDBJ whole genome shotgun (WGS) entry which is preliminary data.</text>
</comment>
<evidence type="ECO:0000313" key="1">
    <source>
        <dbReference type="EMBL" id="KAH7903913.1"/>
    </source>
</evidence>
<evidence type="ECO:0000313" key="2">
    <source>
        <dbReference type="Proteomes" id="UP000790377"/>
    </source>
</evidence>
<feature type="non-terminal residue" evidence="1">
    <location>
        <position position="147"/>
    </location>
</feature>
<accession>A0ACB7ZUA3</accession>
<name>A0ACB7ZUA3_9AGAM</name>
<gene>
    <name evidence="1" type="ORF">BJ138DRAFT_972910</name>
</gene>
<dbReference type="EMBL" id="MU268696">
    <property type="protein sequence ID" value="KAH7903913.1"/>
    <property type="molecule type" value="Genomic_DNA"/>
</dbReference>
<proteinExistence type="predicted"/>
<organism evidence="1 2">
    <name type="scientific">Hygrophoropsis aurantiaca</name>
    <dbReference type="NCBI Taxonomy" id="72124"/>
    <lineage>
        <taxon>Eukaryota</taxon>
        <taxon>Fungi</taxon>
        <taxon>Dikarya</taxon>
        <taxon>Basidiomycota</taxon>
        <taxon>Agaricomycotina</taxon>
        <taxon>Agaricomycetes</taxon>
        <taxon>Agaricomycetidae</taxon>
        <taxon>Boletales</taxon>
        <taxon>Coniophorineae</taxon>
        <taxon>Hygrophoropsidaceae</taxon>
        <taxon>Hygrophoropsis</taxon>
    </lineage>
</organism>
<reference evidence="1" key="1">
    <citation type="journal article" date="2021" name="New Phytol.">
        <title>Evolutionary innovations through gain and loss of genes in the ectomycorrhizal Boletales.</title>
        <authorList>
            <person name="Wu G."/>
            <person name="Miyauchi S."/>
            <person name="Morin E."/>
            <person name="Kuo A."/>
            <person name="Drula E."/>
            <person name="Varga T."/>
            <person name="Kohler A."/>
            <person name="Feng B."/>
            <person name="Cao Y."/>
            <person name="Lipzen A."/>
            <person name="Daum C."/>
            <person name="Hundley H."/>
            <person name="Pangilinan J."/>
            <person name="Johnson J."/>
            <person name="Barry K."/>
            <person name="LaButti K."/>
            <person name="Ng V."/>
            <person name="Ahrendt S."/>
            <person name="Min B."/>
            <person name="Choi I.G."/>
            <person name="Park H."/>
            <person name="Plett J.M."/>
            <person name="Magnuson J."/>
            <person name="Spatafora J.W."/>
            <person name="Nagy L.G."/>
            <person name="Henrissat B."/>
            <person name="Grigoriev I.V."/>
            <person name="Yang Z.L."/>
            <person name="Xu J."/>
            <person name="Martin F.M."/>
        </authorList>
    </citation>
    <scope>NUCLEOTIDE SEQUENCE</scope>
    <source>
        <strain evidence="1">ATCC 28755</strain>
    </source>
</reference>
<keyword evidence="2" id="KW-1185">Reference proteome</keyword>